<organism evidence="2 3">
    <name type="scientific">Mycolicibacterium fluoranthenivorans</name>
    <dbReference type="NCBI Taxonomy" id="258505"/>
    <lineage>
        <taxon>Bacteria</taxon>
        <taxon>Bacillati</taxon>
        <taxon>Actinomycetota</taxon>
        <taxon>Actinomycetes</taxon>
        <taxon>Mycobacteriales</taxon>
        <taxon>Mycobacteriaceae</taxon>
        <taxon>Mycolicibacterium</taxon>
    </lineage>
</organism>
<feature type="region of interest" description="Disordered" evidence="1">
    <location>
        <begin position="80"/>
        <end position="107"/>
    </location>
</feature>
<name>A0A1G4X251_9MYCO</name>
<proteinExistence type="predicted"/>
<gene>
    <name evidence="2" type="ORF">SAMN02799620_06269</name>
</gene>
<evidence type="ECO:0000256" key="1">
    <source>
        <dbReference type="SAM" id="MobiDB-lite"/>
    </source>
</evidence>
<dbReference type="Proteomes" id="UP000199707">
    <property type="component" value="Unassembled WGS sequence"/>
</dbReference>
<dbReference type="AlphaFoldDB" id="A0A1G4X251"/>
<evidence type="ECO:0000313" key="3">
    <source>
        <dbReference type="Proteomes" id="UP000199707"/>
    </source>
</evidence>
<accession>A0A1G4X251</accession>
<dbReference type="EMBL" id="FMUB01000022">
    <property type="protein sequence ID" value="SCX34235.1"/>
    <property type="molecule type" value="Genomic_DNA"/>
</dbReference>
<dbReference type="STRING" id="1502745.SAMN02799620_06269"/>
<dbReference type="RefSeq" id="WP_090364737.1">
    <property type="nucleotide sequence ID" value="NZ_FMUB01000022.1"/>
</dbReference>
<protein>
    <submittedName>
        <fullName evidence="2">Excreted virulence factor EspC, type VII ESX diderm</fullName>
    </submittedName>
</protein>
<reference evidence="3" key="1">
    <citation type="submission" date="2016-10" db="EMBL/GenBank/DDBJ databases">
        <authorList>
            <person name="Varghese N."/>
            <person name="Submissions S."/>
        </authorList>
    </citation>
    <scope>NUCLEOTIDE SEQUENCE [LARGE SCALE GENOMIC DNA]</scope>
    <source>
        <strain evidence="3">UNC267MFSha1.1M11</strain>
    </source>
</reference>
<dbReference type="InterPro" id="IPR022536">
    <property type="entry name" value="EspC"/>
</dbReference>
<feature type="compositionally biased region" description="Basic and acidic residues" evidence="1">
    <location>
        <begin position="85"/>
        <end position="98"/>
    </location>
</feature>
<dbReference type="Pfam" id="PF10824">
    <property type="entry name" value="T7SS_ESX_EspC"/>
    <property type="match status" value="1"/>
</dbReference>
<sequence>MSDDLRVTTACLRGLAAVQERAAGELAAATAMPEATPPAVRAAHGVVASATSAALAAVQAARTDAGTRMASVSQGLGVRLGDSAGRYDRTDEAQRSALDRQIAGGRR</sequence>
<evidence type="ECO:0000313" key="2">
    <source>
        <dbReference type="EMBL" id="SCX34235.1"/>
    </source>
</evidence>
<dbReference type="GO" id="GO:0009306">
    <property type="term" value="P:protein secretion"/>
    <property type="evidence" value="ECO:0007669"/>
    <property type="project" value="InterPro"/>
</dbReference>